<evidence type="ECO:0000313" key="5">
    <source>
        <dbReference type="EMBL" id="MBM9468066.1"/>
    </source>
</evidence>
<dbReference type="SUPFAM" id="SSF51905">
    <property type="entry name" value="FAD/NAD(P)-binding domain"/>
    <property type="match status" value="1"/>
</dbReference>
<dbReference type="InterPro" id="IPR002937">
    <property type="entry name" value="Amino_oxidase"/>
</dbReference>
<evidence type="ECO:0000313" key="6">
    <source>
        <dbReference type="Proteomes" id="UP000663792"/>
    </source>
</evidence>
<accession>A0A938YEH1</accession>
<gene>
    <name evidence="5" type="ORF">JL106_12330</name>
</gene>
<reference evidence="5" key="1">
    <citation type="submission" date="2021-01" db="EMBL/GenBank/DDBJ databases">
        <title>YIM 132084 draft genome.</title>
        <authorList>
            <person name="An D."/>
        </authorList>
    </citation>
    <scope>NUCLEOTIDE SEQUENCE</scope>
    <source>
        <strain evidence="5">YIM 132084</strain>
    </source>
</reference>
<dbReference type="Pfam" id="PF01593">
    <property type="entry name" value="Amino_oxidase"/>
    <property type="match status" value="1"/>
</dbReference>
<dbReference type="PRINTS" id="PR00411">
    <property type="entry name" value="PNDRDTASEI"/>
</dbReference>
<evidence type="ECO:0000256" key="2">
    <source>
        <dbReference type="ARBA" id="ARBA00038825"/>
    </source>
</evidence>
<dbReference type="PANTHER" id="PTHR10668:SF105">
    <property type="entry name" value="DEHYDROGENASE-RELATED"/>
    <property type="match status" value="1"/>
</dbReference>
<comment type="function">
    <text evidence="1">Probable oxidoreductase that may play a role as regulator of mitochondrial function.</text>
</comment>
<dbReference type="Pfam" id="PF13450">
    <property type="entry name" value="NAD_binding_8"/>
    <property type="match status" value="1"/>
</dbReference>
<evidence type="ECO:0000259" key="4">
    <source>
        <dbReference type="Pfam" id="PF01593"/>
    </source>
</evidence>
<evidence type="ECO:0000256" key="1">
    <source>
        <dbReference type="ARBA" id="ARBA00037217"/>
    </source>
</evidence>
<dbReference type="Gene3D" id="3.50.50.60">
    <property type="entry name" value="FAD/NAD(P)-binding domain"/>
    <property type="match status" value="2"/>
</dbReference>
<sequence>MSFLERVLPSTRSRSGAAAGAPDAVVIGAGPNGLVAANRLADAGWDVLVLEGQAVPGGAVRSDDGVAPGFVHDTFSSFYPLGAASPIVARLDLERHGLVWQHAPAVVGSPDPDGGWAVLHRDVADTAASLDRLHPGDGQAWVELYRQWTAAGPAVIDALLSPFPPVRGALRTLAALPRAGGLDFVKTLLQSSVQLTGERFAGTGARLLIAGNAGHADLHPNGMGSGLFGMLLGMLGQQVGFPVPRGGAGSLTAAMVRRLESAGGRVECGRPVIRIEVADGRAVAVHTADGERIAVRRAVIADVTAPQLYGGLVSFDDLPARVERGMRRFRWDPATIKIDWALSTPIPWRDAPDRMPGCVHLASSMEGLAASFTEMDGGLVPSDPLVLVGQMTTTDATRSPAGTEACWSYLHVPRRIGGDLGARDGGHAITGAWDEADTEEIAARVEARIEREAPGFTASITARRVLTPPELEQRNANLVGGAIGGGTADISQQLVFRPVPGLGRAETAVRGLYLGSSSAHPGGGVHGAPGNNAARAALAHARLRRR</sequence>
<organism evidence="5 6">
    <name type="scientific">Nakamurella leprariae</name>
    <dbReference type="NCBI Taxonomy" id="2803911"/>
    <lineage>
        <taxon>Bacteria</taxon>
        <taxon>Bacillati</taxon>
        <taxon>Actinomycetota</taxon>
        <taxon>Actinomycetes</taxon>
        <taxon>Nakamurellales</taxon>
        <taxon>Nakamurellaceae</taxon>
        <taxon>Nakamurella</taxon>
    </lineage>
</organism>
<dbReference type="AlphaFoldDB" id="A0A938YEH1"/>
<dbReference type="EMBL" id="JAERWK010000015">
    <property type="protein sequence ID" value="MBM9468066.1"/>
    <property type="molecule type" value="Genomic_DNA"/>
</dbReference>
<name>A0A938YEH1_9ACTN</name>
<feature type="domain" description="Amine oxidase" evidence="4">
    <location>
        <begin position="230"/>
        <end position="392"/>
    </location>
</feature>
<keyword evidence="6" id="KW-1185">Reference proteome</keyword>
<comment type="subunit">
    <text evidence="2">Interacts with COX5B; this interaction may contribute to localize PYROXD2 to the inner face of the inner mitochondrial membrane.</text>
</comment>
<protein>
    <recommendedName>
        <fullName evidence="3">Pyridine nucleotide-disulfide oxidoreductase domain-containing protein 2</fullName>
    </recommendedName>
</protein>
<dbReference type="Proteomes" id="UP000663792">
    <property type="component" value="Unassembled WGS sequence"/>
</dbReference>
<dbReference type="RefSeq" id="WP_205261011.1">
    <property type="nucleotide sequence ID" value="NZ_JAERWK010000015.1"/>
</dbReference>
<dbReference type="InterPro" id="IPR036188">
    <property type="entry name" value="FAD/NAD-bd_sf"/>
</dbReference>
<dbReference type="GO" id="GO:0016491">
    <property type="term" value="F:oxidoreductase activity"/>
    <property type="evidence" value="ECO:0007669"/>
    <property type="project" value="InterPro"/>
</dbReference>
<comment type="caution">
    <text evidence="5">The sequence shown here is derived from an EMBL/GenBank/DDBJ whole genome shotgun (WGS) entry which is preliminary data.</text>
</comment>
<dbReference type="PANTHER" id="PTHR10668">
    <property type="entry name" value="PHYTOENE DEHYDROGENASE"/>
    <property type="match status" value="1"/>
</dbReference>
<proteinExistence type="predicted"/>
<evidence type="ECO:0000256" key="3">
    <source>
        <dbReference type="ARBA" id="ARBA00040298"/>
    </source>
</evidence>